<name>A0A9W7D4A3_9STRA</name>
<dbReference type="AlphaFoldDB" id="A0A9W7D4A3"/>
<sequence>MRGQTTALNNIVDTTPPQPNVAYVVRTAADGTPYVAASDGSRYFENSTIGQIFLKRARGRRSDMDWCARQQHPARRSDLVGADEQGDVDAKKGVKPLLGFKGFHMAKNKEKKSSASDLNVVLEQEQQQAGALVASADDHIDNELPMLDPDVVDRSRADSSWEVPMVKSNAQQEAVTQVQVQEPAHVRLLDSIGMETAHQANTGLQAGSAAGTESASSSPSASSSTNPGAATTKNSKLPRLQPKKDLPAPPISFDAYDEEDNPLCRSFQSVRDVDLIRSKSNEFEDDELAHVEEHDNAAAAGDDDFPDVESPDFAGRVRVSSGATSVADFVGGFKGQLSRRSGASGLVNRKRAVRHARLTAAEQKAAELARKIREARNRIPLEFRDEYMSLAAQNELQKKKKWRALGRHVRFNPEVQCREFEVESEEEDDGYDSPDEIVDAVQLVSKRDVVHAEDVVAGLPMEHTLEDLTSPPSMDTHGNGNGRVSDDSFTFSQPSKDSRMSFSDL</sequence>
<evidence type="ECO:0000313" key="3">
    <source>
        <dbReference type="Proteomes" id="UP001165121"/>
    </source>
</evidence>
<keyword evidence="3" id="KW-1185">Reference proteome</keyword>
<protein>
    <submittedName>
        <fullName evidence="2">Unnamed protein product</fullName>
    </submittedName>
</protein>
<dbReference type="EMBL" id="BSXT01004102">
    <property type="protein sequence ID" value="GMF56708.1"/>
    <property type="molecule type" value="Genomic_DNA"/>
</dbReference>
<dbReference type="OrthoDB" id="76213at2759"/>
<gene>
    <name evidence="2" type="ORF">Pfra01_002408400</name>
</gene>
<feature type="region of interest" description="Disordered" evidence="1">
    <location>
        <begin position="205"/>
        <end position="258"/>
    </location>
</feature>
<feature type="compositionally biased region" description="Polar residues" evidence="1">
    <location>
        <begin position="487"/>
        <end position="505"/>
    </location>
</feature>
<evidence type="ECO:0000313" key="2">
    <source>
        <dbReference type="EMBL" id="GMF56708.1"/>
    </source>
</evidence>
<dbReference type="Proteomes" id="UP001165121">
    <property type="component" value="Unassembled WGS sequence"/>
</dbReference>
<organism evidence="2 3">
    <name type="scientific">Phytophthora fragariaefolia</name>
    <dbReference type="NCBI Taxonomy" id="1490495"/>
    <lineage>
        <taxon>Eukaryota</taxon>
        <taxon>Sar</taxon>
        <taxon>Stramenopiles</taxon>
        <taxon>Oomycota</taxon>
        <taxon>Peronosporomycetes</taxon>
        <taxon>Peronosporales</taxon>
        <taxon>Peronosporaceae</taxon>
        <taxon>Phytophthora</taxon>
    </lineage>
</organism>
<feature type="compositionally biased region" description="Low complexity" evidence="1">
    <location>
        <begin position="206"/>
        <end position="232"/>
    </location>
</feature>
<reference evidence="2" key="1">
    <citation type="submission" date="2023-04" db="EMBL/GenBank/DDBJ databases">
        <title>Phytophthora fragariaefolia NBRC 109709.</title>
        <authorList>
            <person name="Ichikawa N."/>
            <person name="Sato H."/>
            <person name="Tonouchi N."/>
        </authorList>
    </citation>
    <scope>NUCLEOTIDE SEQUENCE</scope>
    <source>
        <strain evidence="2">NBRC 109709</strain>
    </source>
</reference>
<feature type="region of interest" description="Disordered" evidence="1">
    <location>
        <begin position="462"/>
        <end position="505"/>
    </location>
</feature>
<comment type="caution">
    <text evidence="2">The sequence shown here is derived from an EMBL/GenBank/DDBJ whole genome shotgun (WGS) entry which is preliminary data.</text>
</comment>
<accession>A0A9W7D4A3</accession>
<evidence type="ECO:0000256" key="1">
    <source>
        <dbReference type="SAM" id="MobiDB-lite"/>
    </source>
</evidence>
<proteinExistence type="predicted"/>